<comment type="caution">
    <text evidence="2">The sequence shown here is derived from an EMBL/GenBank/DDBJ whole genome shotgun (WGS) entry which is preliminary data.</text>
</comment>
<keyword evidence="3" id="KW-1185">Reference proteome</keyword>
<feature type="region of interest" description="Disordered" evidence="1">
    <location>
        <begin position="1"/>
        <end position="40"/>
    </location>
</feature>
<evidence type="ECO:0000313" key="3">
    <source>
        <dbReference type="Proteomes" id="UP000324748"/>
    </source>
</evidence>
<organism evidence="2 3">
    <name type="scientific">Puccinia graminis f. sp. tritici</name>
    <dbReference type="NCBI Taxonomy" id="56615"/>
    <lineage>
        <taxon>Eukaryota</taxon>
        <taxon>Fungi</taxon>
        <taxon>Dikarya</taxon>
        <taxon>Basidiomycota</taxon>
        <taxon>Pucciniomycotina</taxon>
        <taxon>Pucciniomycetes</taxon>
        <taxon>Pucciniales</taxon>
        <taxon>Pucciniaceae</taxon>
        <taxon>Puccinia</taxon>
    </lineage>
</organism>
<feature type="compositionally biased region" description="Basic and acidic residues" evidence="1">
    <location>
        <begin position="25"/>
        <end position="40"/>
    </location>
</feature>
<dbReference type="Proteomes" id="UP000324748">
    <property type="component" value="Unassembled WGS sequence"/>
</dbReference>
<name>A0A5B0PQS6_PUCGR</name>
<dbReference type="AlphaFoldDB" id="A0A5B0PQS6"/>
<sequence length="617" mass="71885">MEVGESEIQKVHIGPSHTRSQITSHKMEVQEDEDSQKGKFESRWNTLQSLRMKMDEFQESLRLLEFQNQPEALELNQKYNKIEQIHDLIPAHVKRGKRTYSKVLGKRRKNREGSQQIREKAEKLSEYFDGLQVLPKQKQEELTQDVMGWLNSSKTAPSSSKVSKKYRTEPAQMSATFHKQRTGSSSNKNFPDMSAHDEVVAQTNPGHLKVPKPVEYKSCGTQSIQGIEGLAPATNSWRQEIIKELYEMFHDVGNFEITKILNSYDDIMEVKMELQFLILATLSCMYEYGMISLEDFRKFFELDSTIRISAIAFFENSSWNVSDEAYYTSKYVLLYEEDSFNKKQIFEAMDIKSQRKLEYHLIKVNFNDYKDSNGSEYGSGSEHSSESESDSDSEYKSVLKQKPQYFTQSAIESSIGKYFNTLMDLVFEDDLFIDTLEKYSKHDGSLSQGERETIEKKLQDLCKTFITLGDQKSFPGIHKKLNFIHQVLNFIQENYGKEVFESINLAPDFWLKFNSRSFSVKLLERGRTFRELLYKEIEKSENPLILHEHRSETIENLKSEYLQLKHSSSATKDLAQLHYGQTIYNYFLLGEIKNEIDERIGSLMMEMLESDYHNSIN</sequence>
<accession>A0A5B0PQS6</accession>
<protein>
    <submittedName>
        <fullName evidence="2">Uncharacterized protein</fullName>
    </submittedName>
</protein>
<evidence type="ECO:0000313" key="2">
    <source>
        <dbReference type="EMBL" id="KAA1103062.1"/>
    </source>
</evidence>
<evidence type="ECO:0000256" key="1">
    <source>
        <dbReference type="SAM" id="MobiDB-lite"/>
    </source>
</evidence>
<dbReference type="EMBL" id="VSWC01000042">
    <property type="protein sequence ID" value="KAA1103062.1"/>
    <property type="molecule type" value="Genomic_DNA"/>
</dbReference>
<dbReference type="OrthoDB" id="10469120at2759"/>
<reference evidence="2 3" key="1">
    <citation type="submission" date="2019-05" db="EMBL/GenBank/DDBJ databases">
        <title>Emergence of the Ug99 lineage of the wheat stem rust pathogen through somatic hybridization.</title>
        <authorList>
            <person name="Li F."/>
            <person name="Upadhyaya N.M."/>
            <person name="Sperschneider J."/>
            <person name="Matny O."/>
            <person name="Nguyen-Phuc H."/>
            <person name="Mago R."/>
            <person name="Raley C."/>
            <person name="Miller M.E."/>
            <person name="Silverstein K.A.T."/>
            <person name="Henningsen E."/>
            <person name="Hirsch C.D."/>
            <person name="Visser B."/>
            <person name="Pretorius Z.A."/>
            <person name="Steffenson B.J."/>
            <person name="Schwessinger B."/>
            <person name="Dodds P.N."/>
            <person name="Figueroa M."/>
        </authorList>
    </citation>
    <scope>NUCLEOTIDE SEQUENCE [LARGE SCALE GENOMIC DNA]</scope>
    <source>
        <strain evidence="2">21-0</strain>
    </source>
</reference>
<gene>
    <name evidence="2" type="ORF">PGT21_005402</name>
</gene>
<feature type="region of interest" description="Disordered" evidence="1">
    <location>
        <begin position="374"/>
        <end position="394"/>
    </location>
</feature>
<proteinExistence type="predicted"/>